<organism evidence="2 3">
    <name type="scientific">Echinicola vietnamensis (strain DSM 17526 / LMG 23754 / KMM 6221)</name>
    <dbReference type="NCBI Taxonomy" id="926556"/>
    <lineage>
        <taxon>Bacteria</taxon>
        <taxon>Pseudomonadati</taxon>
        <taxon>Bacteroidota</taxon>
        <taxon>Cytophagia</taxon>
        <taxon>Cytophagales</taxon>
        <taxon>Cyclobacteriaceae</taxon>
        <taxon>Echinicola</taxon>
    </lineage>
</organism>
<name>L0FZ51_ECHVK</name>
<evidence type="ECO:0000313" key="3">
    <source>
        <dbReference type="Proteomes" id="UP000010796"/>
    </source>
</evidence>
<proteinExistence type="predicted"/>
<dbReference type="OrthoDB" id="9792269at2"/>
<dbReference type="Pfam" id="PF13692">
    <property type="entry name" value="Glyco_trans_1_4"/>
    <property type="match status" value="1"/>
</dbReference>
<evidence type="ECO:0000313" key="2">
    <source>
        <dbReference type="EMBL" id="AGA79204.1"/>
    </source>
</evidence>
<evidence type="ECO:0000259" key="1">
    <source>
        <dbReference type="Pfam" id="PF13439"/>
    </source>
</evidence>
<dbReference type="EMBL" id="CP003346">
    <property type="protein sequence ID" value="AGA79204.1"/>
    <property type="molecule type" value="Genomic_DNA"/>
</dbReference>
<dbReference type="eggNOG" id="COG0438">
    <property type="taxonomic scope" value="Bacteria"/>
</dbReference>
<dbReference type="KEGG" id="evi:Echvi_2966"/>
<keyword evidence="3" id="KW-1185">Reference proteome</keyword>
<dbReference type="Proteomes" id="UP000010796">
    <property type="component" value="Chromosome"/>
</dbReference>
<dbReference type="InterPro" id="IPR028098">
    <property type="entry name" value="Glyco_trans_4-like_N"/>
</dbReference>
<dbReference type="STRING" id="926556.Echvi_2966"/>
<dbReference type="Gene3D" id="3.40.50.2000">
    <property type="entry name" value="Glycogen Phosphorylase B"/>
    <property type="match status" value="2"/>
</dbReference>
<dbReference type="HOGENOM" id="CLU_066829_0_0_10"/>
<gene>
    <name evidence="2" type="ordered locus">Echvi_2966</name>
</gene>
<dbReference type="PANTHER" id="PTHR45947:SF15">
    <property type="entry name" value="TEICHURONIC ACID BIOSYNTHESIS GLYCOSYLTRANSFERASE TUAC-RELATED"/>
    <property type="match status" value="1"/>
</dbReference>
<dbReference type="GO" id="GO:0016757">
    <property type="term" value="F:glycosyltransferase activity"/>
    <property type="evidence" value="ECO:0007669"/>
    <property type="project" value="TreeGrafter"/>
</dbReference>
<dbReference type="RefSeq" id="WP_015266756.1">
    <property type="nucleotide sequence ID" value="NC_019904.1"/>
</dbReference>
<accession>L0FZ51</accession>
<keyword evidence="2" id="KW-0808">Transferase</keyword>
<protein>
    <submittedName>
        <fullName evidence="2">Glycosyltransferase</fullName>
    </submittedName>
</protein>
<dbReference type="InterPro" id="IPR050194">
    <property type="entry name" value="Glycosyltransferase_grp1"/>
</dbReference>
<dbReference type="CDD" id="cd03801">
    <property type="entry name" value="GT4_PimA-like"/>
    <property type="match status" value="1"/>
</dbReference>
<feature type="domain" description="Glycosyltransferase subfamily 4-like N-terminal" evidence="1">
    <location>
        <begin position="63"/>
        <end position="180"/>
    </location>
</feature>
<sequence length="346" mass="38882">MAYNLSTPSIATSKNEKNEAKVASKSIMKVLFVSSGNLKNFDVAPFIKVQGDSLMSQNVEVDYFRVIGKGPKGYYSNVKRLRKHLRTNSYDLIHAHFTLSAWVVVLANPRLPIVLSLMGTDAYGRVNKLSQNKPSLNYLTILSVLIQPFVKKIISKSPNIEQVVWQKSKSHLLPNGVNMENLHPYEQNFREELNLSPDKKYVLFLGNPKDRRKNYNQLLSIKDKLAENGINVLAPYPISHDLIFKYLNAVDALIMCSFQEGSPNVVKEAMACNCKGVFTDVGDVKYLINNTNGYSICDFTSEDLFIKIKNVISLDNCEGRNRLIELGLSVPKVAAKLKSIYLSALE</sequence>
<reference evidence="3" key="1">
    <citation type="submission" date="2012-02" db="EMBL/GenBank/DDBJ databases">
        <title>The complete genome of Echinicola vietnamensis DSM 17526.</title>
        <authorList>
            <person name="Lucas S."/>
            <person name="Copeland A."/>
            <person name="Lapidus A."/>
            <person name="Glavina del Rio T."/>
            <person name="Dalin E."/>
            <person name="Tice H."/>
            <person name="Bruce D."/>
            <person name="Goodwin L."/>
            <person name="Pitluck S."/>
            <person name="Peters L."/>
            <person name="Ovchinnikova G."/>
            <person name="Teshima H."/>
            <person name="Kyrpides N."/>
            <person name="Mavromatis K."/>
            <person name="Ivanova N."/>
            <person name="Brettin T."/>
            <person name="Detter J.C."/>
            <person name="Han C."/>
            <person name="Larimer F."/>
            <person name="Land M."/>
            <person name="Hauser L."/>
            <person name="Markowitz V."/>
            <person name="Cheng J.-F."/>
            <person name="Hugenholtz P."/>
            <person name="Woyke T."/>
            <person name="Wu D."/>
            <person name="Brambilla E."/>
            <person name="Klenk H.-P."/>
            <person name="Eisen J.A."/>
        </authorList>
    </citation>
    <scope>NUCLEOTIDE SEQUENCE [LARGE SCALE GENOMIC DNA]</scope>
    <source>
        <strain evidence="3">DSM 17526 / LMG 23754 / KMM 6221</strain>
    </source>
</reference>
<dbReference type="PANTHER" id="PTHR45947">
    <property type="entry name" value="SULFOQUINOVOSYL TRANSFERASE SQD2"/>
    <property type="match status" value="1"/>
</dbReference>
<dbReference type="SUPFAM" id="SSF53756">
    <property type="entry name" value="UDP-Glycosyltransferase/glycogen phosphorylase"/>
    <property type="match status" value="1"/>
</dbReference>
<dbReference type="AlphaFoldDB" id="L0FZ51"/>
<dbReference type="Pfam" id="PF13439">
    <property type="entry name" value="Glyco_transf_4"/>
    <property type="match status" value="1"/>
</dbReference>